<evidence type="ECO:0000256" key="1">
    <source>
        <dbReference type="SAM" id="MobiDB-lite"/>
    </source>
</evidence>
<sequence length="268" mass="28947">MSSHSDLPKAPQDISSASRRGRQEHFAAEDGSSVRSSSIVSEGMFNIDLTPPSPDPDSDSDSDVEGWEALSRAEIIAAVCSEYSVEQATTQSLQFDGRGVVHVHHPESEEDTDSEDDIEVASRDILYRWFVPMPPFLSDHTPAPVNEPVGFVRNLPYIRAVQETVSATVHIAHNSIARSYSSVTGGIRATTQGTYDAVATAGQVGGYIAGGALTTGQNVAVMVQESWPILPRPFNRGIMDTITGYLLEGMQSLPPSDAIIRPQGRRTH</sequence>
<feature type="compositionally biased region" description="Acidic residues" evidence="1">
    <location>
        <begin position="56"/>
        <end position="65"/>
    </location>
</feature>
<evidence type="ECO:0000313" key="3">
    <source>
        <dbReference type="Proteomes" id="UP001187734"/>
    </source>
</evidence>
<dbReference type="Proteomes" id="UP001187734">
    <property type="component" value="Unassembled WGS sequence"/>
</dbReference>
<dbReference type="AlphaFoldDB" id="A0AAE8SF19"/>
<evidence type="ECO:0000313" key="2">
    <source>
        <dbReference type="EMBL" id="SPJ73156.1"/>
    </source>
</evidence>
<keyword evidence="3" id="KW-1185">Reference proteome</keyword>
<feature type="region of interest" description="Disordered" evidence="1">
    <location>
        <begin position="1"/>
        <end position="65"/>
    </location>
</feature>
<name>A0AAE8SF19_9HYPO</name>
<proteinExistence type="predicted"/>
<reference evidence="2" key="1">
    <citation type="submission" date="2018-03" db="EMBL/GenBank/DDBJ databases">
        <authorList>
            <person name="Guldener U."/>
        </authorList>
    </citation>
    <scope>NUCLEOTIDE SEQUENCE</scope>
</reference>
<gene>
    <name evidence="2" type="ORF">FTOL_02885</name>
</gene>
<comment type="caution">
    <text evidence="2">The sequence shown here is derived from an EMBL/GenBank/DDBJ whole genome shotgun (WGS) entry which is preliminary data.</text>
</comment>
<dbReference type="EMBL" id="ONZP01000089">
    <property type="protein sequence ID" value="SPJ73156.1"/>
    <property type="molecule type" value="Genomic_DNA"/>
</dbReference>
<organism evidence="2 3">
    <name type="scientific">Fusarium torulosum</name>
    <dbReference type="NCBI Taxonomy" id="33205"/>
    <lineage>
        <taxon>Eukaryota</taxon>
        <taxon>Fungi</taxon>
        <taxon>Dikarya</taxon>
        <taxon>Ascomycota</taxon>
        <taxon>Pezizomycotina</taxon>
        <taxon>Sordariomycetes</taxon>
        <taxon>Hypocreomycetidae</taxon>
        <taxon>Hypocreales</taxon>
        <taxon>Nectriaceae</taxon>
        <taxon>Fusarium</taxon>
    </lineage>
</organism>
<protein>
    <submittedName>
        <fullName evidence="2">Uncharacterized protein</fullName>
    </submittedName>
</protein>
<accession>A0AAE8SF19</accession>